<feature type="compositionally biased region" description="Low complexity" evidence="1">
    <location>
        <begin position="53"/>
        <end position="65"/>
    </location>
</feature>
<feature type="compositionally biased region" description="Low complexity" evidence="1">
    <location>
        <begin position="158"/>
        <end position="171"/>
    </location>
</feature>
<evidence type="ECO:0000313" key="3">
    <source>
        <dbReference type="EMBL" id="HJC84020.1"/>
    </source>
</evidence>
<sequence length="295" mass="31631">MADNNGWGRPESSGWGAGSGDSADETRIFGADGPARGSEQPQQPQQPEPPQYQRPEQPEQPAWGQPGPGPTPWAAGAGQTPYPPGPPPQQPQYSPYQGDPQYQQYPQYPQEDDKSSGGGRLFFIIAIPLLIIILVAALLVWRWDDFFGSDDSASQGVPTAPQQPGTAPDAAPDADADADEDEDADSDQDQGRPRDPDLPEDVVPVNAAARNNEPAGDFNNIYTSPPGTSSYTSPEFAEAVRDAFVDAYLDSDDGETNHVLDVRSPVTGDTYQMTCDDNGKYIHCHGGNDANVYIA</sequence>
<dbReference type="Proteomes" id="UP000823858">
    <property type="component" value="Unassembled WGS sequence"/>
</dbReference>
<keyword evidence="2" id="KW-0472">Membrane</keyword>
<keyword evidence="2" id="KW-0812">Transmembrane</keyword>
<protein>
    <submittedName>
        <fullName evidence="3">Uncharacterized protein</fullName>
    </submittedName>
</protein>
<feature type="compositionally biased region" description="Pro residues" evidence="1">
    <location>
        <begin position="81"/>
        <end position="90"/>
    </location>
</feature>
<accession>A0A9D2QAJ3</accession>
<feature type="region of interest" description="Disordered" evidence="1">
    <location>
        <begin position="152"/>
        <end position="232"/>
    </location>
</feature>
<keyword evidence="2" id="KW-1133">Transmembrane helix</keyword>
<dbReference type="EMBL" id="DWVP01000001">
    <property type="protein sequence ID" value="HJC84020.1"/>
    <property type="molecule type" value="Genomic_DNA"/>
</dbReference>
<gene>
    <name evidence="3" type="ORF">H9751_00400</name>
</gene>
<feature type="region of interest" description="Disordered" evidence="1">
    <location>
        <begin position="1"/>
        <end position="115"/>
    </location>
</feature>
<evidence type="ECO:0000313" key="4">
    <source>
        <dbReference type="Proteomes" id="UP000823858"/>
    </source>
</evidence>
<evidence type="ECO:0000256" key="1">
    <source>
        <dbReference type="SAM" id="MobiDB-lite"/>
    </source>
</evidence>
<organism evidence="3 4">
    <name type="scientific">Candidatus Corynebacterium faecigallinarum</name>
    <dbReference type="NCBI Taxonomy" id="2838528"/>
    <lineage>
        <taxon>Bacteria</taxon>
        <taxon>Bacillati</taxon>
        <taxon>Actinomycetota</taxon>
        <taxon>Actinomycetes</taxon>
        <taxon>Mycobacteriales</taxon>
        <taxon>Corynebacteriaceae</taxon>
        <taxon>Corynebacterium</taxon>
    </lineage>
</organism>
<reference evidence="3" key="1">
    <citation type="journal article" date="2021" name="PeerJ">
        <title>Extensive microbial diversity within the chicken gut microbiome revealed by metagenomics and culture.</title>
        <authorList>
            <person name="Gilroy R."/>
            <person name="Ravi A."/>
            <person name="Getino M."/>
            <person name="Pursley I."/>
            <person name="Horton D.L."/>
            <person name="Alikhan N.F."/>
            <person name="Baker D."/>
            <person name="Gharbi K."/>
            <person name="Hall N."/>
            <person name="Watson M."/>
            <person name="Adriaenssens E.M."/>
            <person name="Foster-Nyarko E."/>
            <person name="Jarju S."/>
            <person name="Secka A."/>
            <person name="Antonio M."/>
            <person name="Oren A."/>
            <person name="Chaudhuri R.R."/>
            <person name="La Ragione R."/>
            <person name="Hildebrand F."/>
            <person name="Pallen M.J."/>
        </authorList>
    </citation>
    <scope>NUCLEOTIDE SEQUENCE</scope>
    <source>
        <strain evidence="3">ChiHjej13B12-4958</strain>
    </source>
</reference>
<name>A0A9D2QAJ3_9CORY</name>
<proteinExistence type="predicted"/>
<evidence type="ECO:0000256" key="2">
    <source>
        <dbReference type="SAM" id="Phobius"/>
    </source>
</evidence>
<feature type="transmembrane region" description="Helical" evidence="2">
    <location>
        <begin position="121"/>
        <end position="143"/>
    </location>
</feature>
<comment type="caution">
    <text evidence="3">The sequence shown here is derived from an EMBL/GenBank/DDBJ whole genome shotgun (WGS) entry which is preliminary data.</text>
</comment>
<feature type="compositionally biased region" description="Low complexity" evidence="1">
    <location>
        <begin position="222"/>
        <end position="232"/>
    </location>
</feature>
<feature type="compositionally biased region" description="Acidic residues" evidence="1">
    <location>
        <begin position="172"/>
        <end position="188"/>
    </location>
</feature>
<reference evidence="3" key="2">
    <citation type="submission" date="2021-04" db="EMBL/GenBank/DDBJ databases">
        <authorList>
            <person name="Gilroy R."/>
        </authorList>
    </citation>
    <scope>NUCLEOTIDE SEQUENCE</scope>
    <source>
        <strain evidence="3">ChiHjej13B12-4958</strain>
    </source>
</reference>
<dbReference type="AlphaFoldDB" id="A0A9D2QAJ3"/>
<feature type="compositionally biased region" description="Low complexity" evidence="1">
    <location>
        <begin position="91"/>
        <end position="109"/>
    </location>
</feature>